<dbReference type="Pfam" id="PF03732">
    <property type="entry name" value="Retrotrans_gag"/>
    <property type="match status" value="1"/>
</dbReference>
<keyword evidence="1" id="KW-0175">Coiled coil</keyword>
<dbReference type="InterPro" id="IPR005162">
    <property type="entry name" value="Retrotrans_gag_dom"/>
</dbReference>
<evidence type="ECO:0000256" key="1">
    <source>
        <dbReference type="SAM" id="Coils"/>
    </source>
</evidence>
<evidence type="ECO:0000259" key="2">
    <source>
        <dbReference type="Pfam" id="PF03732"/>
    </source>
</evidence>
<accession>V5GVU8</accession>
<feature type="coiled-coil region" evidence="1">
    <location>
        <begin position="22"/>
        <end position="49"/>
    </location>
</feature>
<proteinExistence type="predicted"/>
<name>V5GVU8_ANOGL</name>
<organism evidence="3">
    <name type="scientific">Anoplophora glabripennis</name>
    <name type="common">Asian longhorn beetle</name>
    <name type="synonym">Anoplophora nobilis</name>
    <dbReference type="NCBI Taxonomy" id="217634"/>
    <lineage>
        <taxon>Eukaryota</taxon>
        <taxon>Metazoa</taxon>
        <taxon>Ecdysozoa</taxon>
        <taxon>Arthropoda</taxon>
        <taxon>Hexapoda</taxon>
        <taxon>Insecta</taxon>
        <taxon>Pterygota</taxon>
        <taxon>Neoptera</taxon>
        <taxon>Endopterygota</taxon>
        <taxon>Coleoptera</taxon>
        <taxon>Polyphaga</taxon>
        <taxon>Cucujiformia</taxon>
        <taxon>Chrysomeloidea</taxon>
        <taxon>Cerambycidae</taxon>
        <taxon>Lamiinae</taxon>
        <taxon>Lamiini</taxon>
        <taxon>Anoplophora</taxon>
    </lineage>
</organism>
<sequence length="201" mass="22624">MRYVDAKLKHLYARLSRLTPGEEDLRVSVNNLKEQLEQIEILLDSEFNTDADVVADPTVGGGAAANVGAGLSVSPRVQYNPSVYKWGLRFTGTKGAMSVSAFLEQVEEYRVARGVTEDELYRSIVDILDGRAKSWYRSLRGNIHSWAEFVAELKKEFLPDGFQTDFLCEIRKGYQGVSEPVGEFFARILNMFNRLPVPLPD</sequence>
<feature type="non-terminal residue" evidence="3">
    <location>
        <position position="201"/>
    </location>
</feature>
<evidence type="ECO:0000313" key="3">
    <source>
        <dbReference type="EMBL" id="JAB65822.1"/>
    </source>
</evidence>
<dbReference type="EMBL" id="GALX01002644">
    <property type="protein sequence ID" value="JAB65822.1"/>
    <property type="molecule type" value="Transcribed_RNA"/>
</dbReference>
<dbReference type="AlphaFoldDB" id="V5GVU8"/>
<reference evidence="3" key="1">
    <citation type="submission" date="2013-07" db="EMBL/GenBank/DDBJ databases">
        <title>Midgut Transcriptome Profiling of Anoplphora glabripennis, a Lignocellulose Degrading, Wood-Boring Cerambycid.</title>
        <authorList>
            <person name="Scully E.D."/>
            <person name="Hoover K."/>
            <person name="Carlson J.E."/>
            <person name="Tien M."/>
            <person name="Geib S.M."/>
        </authorList>
    </citation>
    <scope>NUCLEOTIDE SEQUENCE</scope>
</reference>
<feature type="domain" description="Retrotransposon gag" evidence="2">
    <location>
        <begin position="128"/>
        <end position="196"/>
    </location>
</feature>
<protein>
    <recommendedName>
        <fullName evidence="2">Retrotransposon gag domain-containing protein</fullName>
    </recommendedName>
</protein>